<organism evidence="2 3">
    <name type="scientific">Nocardioides mangrovi</name>
    <dbReference type="NCBI Taxonomy" id="2874580"/>
    <lineage>
        <taxon>Bacteria</taxon>
        <taxon>Bacillati</taxon>
        <taxon>Actinomycetota</taxon>
        <taxon>Actinomycetes</taxon>
        <taxon>Propionibacteriales</taxon>
        <taxon>Nocardioidaceae</taxon>
        <taxon>Nocardioides</taxon>
    </lineage>
</organism>
<evidence type="ECO:0000256" key="1">
    <source>
        <dbReference type="SAM" id="Phobius"/>
    </source>
</evidence>
<name>A0ABS7UA69_9ACTN</name>
<feature type="transmembrane region" description="Helical" evidence="1">
    <location>
        <begin position="38"/>
        <end position="57"/>
    </location>
</feature>
<evidence type="ECO:0008006" key="4">
    <source>
        <dbReference type="Google" id="ProtNLM"/>
    </source>
</evidence>
<dbReference type="RefSeq" id="WP_224122143.1">
    <property type="nucleotide sequence ID" value="NZ_JAIQZJ010000002.1"/>
</dbReference>
<reference evidence="2 3" key="1">
    <citation type="submission" date="2021-09" db="EMBL/GenBank/DDBJ databases">
        <title>Whole genome sequence of Nocardioides sp. GBK3QG-3.</title>
        <authorList>
            <person name="Tuo L."/>
        </authorList>
    </citation>
    <scope>NUCLEOTIDE SEQUENCE [LARGE SCALE GENOMIC DNA]</scope>
    <source>
        <strain evidence="2 3">GBK3QG-3</strain>
    </source>
</reference>
<keyword evidence="1" id="KW-1133">Transmembrane helix</keyword>
<protein>
    <recommendedName>
        <fullName evidence="4">Integral membrane protein</fullName>
    </recommendedName>
</protein>
<keyword evidence="3" id="KW-1185">Reference proteome</keyword>
<proteinExistence type="predicted"/>
<accession>A0ABS7UA69</accession>
<gene>
    <name evidence="2" type="ORF">K8U61_06305</name>
</gene>
<feature type="transmembrane region" description="Helical" evidence="1">
    <location>
        <begin position="12"/>
        <end position="32"/>
    </location>
</feature>
<feature type="transmembrane region" description="Helical" evidence="1">
    <location>
        <begin position="64"/>
        <end position="85"/>
    </location>
</feature>
<dbReference type="EMBL" id="JAIQZJ010000002">
    <property type="protein sequence ID" value="MBZ5737767.1"/>
    <property type="molecule type" value="Genomic_DNA"/>
</dbReference>
<evidence type="ECO:0000313" key="3">
    <source>
        <dbReference type="Proteomes" id="UP000780875"/>
    </source>
</evidence>
<feature type="transmembrane region" description="Helical" evidence="1">
    <location>
        <begin position="147"/>
        <end position="166"/>
    </location>
</feature>
<dbReference type="Proteomes" id="UP000780875">
    <property type="component" value="Unassembled WGS sequence"/>
</dbReference>
<keyword evidence="1" id="KW-0472">Membrane</keyword>
<sequence>MTNRVDAAVLWLRAFVVGGLAFALGVIGHVMADGLLPGPVLLVALGAMSIALSAPMLSRPASTLRLVTMLVGGQTVIHLVLTVTAGHRGDATMPMTSHPGGLPVLPTVDGQRVGSLQDAYQGMSGQPSTLAPAVPIGHLLNDMSAHAPMMVVHLVAAALVGLWLGYGERCLWSVLALTGRRLLLAWTAAAGIVTPVPALRRVAYAAPAVWISLWQSQPRSRRGPPLLAA</sequence>
<keyword evidence="1" id="KW-0812">Transmembrane</keyword>
<comment type="caution">
    <text evidence="2">The sequence shown here is derived from an EMBL/GenBank/DDBJ whole genome shotgun (WGS) entry which is preliminary data.</text>
</comment>
<evidence type="ECO:0000313" key="2">
    <source>
        <dbReference type="EMBL" id="MBZ5737767.1"/>
    </source>
</evidence>